<gene>
    <name evidence="1" type="ORF">LX70_02654</name>
</gene>
<evidence type="ECO:0000313" key="2">
    <source>
        <dbReference type="Proteomes" id="UP000238338"/>
    </source>
</evidence>
<dbReference type="RefSeq" id="WP_146111606.1">
    <property type="nucleotide sequence ID" value="NZ_PVEP01000005.1"/>
</dbReference>
<dbReference type="Proteomes" id="UP000238338">
    <property type="component" value="Unassembled WGS sequence"/>
</dbReference>
<comment type="caution">
    <text evidence="1">The sequence shown here is derived from an EMBL/GenBank/DDBJ whole genome shotgun (WGS) entry which is preliminary data.</text>
</comment>
<dbReference type="OrthoDB" id="7865459at2"/>
<reference evidence="1 2" key="1">
    <citation type="submission" date="2018-02" db="EMBL/GenBank/DDBJ databases">
        <title>Genomic Encyclopedia of Archaeal and Bacterial Type Strains, Phase II (KMG-II): from individual species to whole genera.</title>
        <authorList>
            <person name="Goeker M."/>
        </authorList>
    </citation>
    <scope>NUCLEOTIDE SEQUENCE [LARGE SCALE GENOMIC DNA]</scope>
    <source>
        <strain evidence="1 2">DSM 18921</strain>
    </source>
</reference>
<keyword evidence="2" id="KW-1185">Reference proteome</keyword>
<name>A0A2S8S6L9_9RHOB</name>
<accession>A0A2S8S6L9</accession>
<organism evidence="1 2">
    <name type="scientific">Albidovulum denitrificans</name>
    <dbReference type="NCBI Taxonomy" id="404881"/>
    <lineage>
        <taxon>Bacteria</taxon>
        <taxon>Pseudomonadati</taxon>
        <taxon>Pseudomonadota</taxon>
        <taxon>Alphaproteobacteria</taxon>
        <taxon>Rhodobacterales</taxon>
        <taxon>Paracoccaceae</taxon>
        <taxon>Albidovulum</taxon>
    </lineage>
</organism>
<sequence length="65" mass="7239">MRLSDEIRDAVMRHDKAYPNGNWRSVNVELSALFVRAAEILIGAGIDPLLLGNERRAAVLEKLGH</sequence>
<dbReference type="EMBL" id="PVEP01000005">
    <property type="protein sequence ID" value="PQV56388.1"/>
    <property type="molecule type" value="Genomic_DNA"/>
</dbReference>
<protein>
    <submittedName>
        <fullName evidence="1">Uncharacterized protein</fullName>
    </submittedName>
</protein>
<evidence type="ECO:0000313" key="1">
    <source>
        <dbReference type="EMBL" id="PQV56388.1"/>
    </source>
</evidence>
<proteinExistence type="predicted"/>
<dbReference type="AlphaFoldDB" id="A0A2S8S6L9"/>